<evidence type="ECO:0000259" key="14">
    <source>
        <dbReference type="PROSITE" id="PS51217"/>
    </source>
</evidence>
<accession>A0A542SRA7</accession>
<keyword evidence="4 10" id="KW-0347">Helicase</keyword>
<dbReference type="Gene3D" id="3.40.50.300">
    <property type="entry name" value="P-loop containing nucleotide triphosphate hydrolases"/>
    <property type="match status" value="2"/>
</dbReference>
<evidence type="ECO:0000259" key="13">
    <source>
        <dbReference type="PROSITE" id="PS51198"/>
    </source>
</evidence>
<dbReference type="NCBIfam" id="TIGR01073">
    <property type="entry name" value="pcrA"/>
    <property type="match status" value="1"/>
</dbReference>
<evidence type="ECO:0000313" key="15">
    <source>
        <dbReference type="EMBL" id="TQK77135.1"/>
    </source>
</evidence>
<dbReference type="EMBL" id="VFNV01000001">
    <property type="protein sequence ID" value="TQK77135.1"/>
    <property type="molecule type" value="Genomic_DNA"/>
</dbReference>
<dbReference type="InterPro" id="IPR005751">
    <property type="entry name" value="ATP-dep_DNA_helicase_PcrA"/>
</dbReference>
<keyword evidence="6 11" id="KW-0238">DNA-binding</keyword>
<evidence type="ECO:0000256" key="6">
    <source>
        <dbReference type="ARBA" id="ARBA00023125"/>
    </source>
</evidence>
<keyword evidence="7" id="KW-0413">Isomerase</keyword>
<proteinExistence type="inferred from homology"/>
<comment type="catalytic activity">
    <reaction evidence="8">
        <text>Couples ATP hydrolysis with the unwinding of duplex DNA by translocating in the 3'-5' direction.</text>
        <dbReference type="EC" id="5.6.2.4"/>
    </reaction>
</comment>
<evidence type="ECO:0000256" key="11">
    <source>
        <dbReference type="RuleBase" id="RU364053"/>
    </source>
</evidence>
<dbReference type="PANTHER" id="PTHR11070">
    <property type="entry name" value="UVRD / RECB / PCRA DNA HELICASE FAMILY MEMBER"/>
    <property type="match status" value="1"/>
</dbReference>
<dbReference type="RefSeq" id="WP_246043602.1">
    <property type="nucleotide sequence ID" value="NZ_BAAATB010000006.1"/>
</dbReference>
<comment type="caution">
    <text evidence="15">The sequence shown here is derived from an EMBL/GenBank/DDBJ whole genome shotgun (WGS) entry which is preliminary data.</text>
</comment>
<evidence type="ECO:0000256" key="2">
    <source>
        <dbReference type="ARBA" id="ARBA00022741"/>
    </source>
</evidence>
<keyword evidence="16" id="KW-1185">Reference proteome</keyword>
<dbReference type="Proteomes" id="UP000316181">
    <property type="component" value="Unassembled WGS sequence"/>
</dbReference>
<dbReference type="CDD" id="cd18807">
    <property type="entry name" value="SF1_C_UvrD"/>
    <property type="match status" value="1"/>
</dbReference>
<dbReference type="GO" id="GO:0016887">
    <property type="term" value="F:ATP hydrolysis activity"/>
    <property type="evidence" value="ECO:0007669"/>
    <property type="project" value="RHEA"/>
</dbReference>
<dbReference type="Pfam" id="PF00580">
    <property type="entry name" value="UvrD-helicase"/>
    <property type="match status" value="1"/>
</dbReference>
<dbReference type="GO" id="GO:0043138">
    <property type="term" value="F:3'-5' DNA helicase activity"/>
    <property type="evidence" value="ECO:0007669"/>
    <property type="project" value="UniProtKB-EC"/>
</dbReference>
<protein>
    <recommendedName>
        <fullName evidence="11">ATP-dependent DNA helicase</fullName>
        <ecNumber evidence="11">5.6.2.4</ecNumber>
    </recommendedName>
</protein>
<evidence type="ECO:0000256" key="3">
    <source>
        <dbReference type="ARBA" id="ARBA00022801"/>
    </source>
</evidence>
<dbReference type="InterPro" id="IPR014017">
    <property type="entry name" value="DNA_helicase_UvrD-like_C"/>
</dbReference>
<dbReference type="Gene3D" id="1.10.486.10">
    <property type="entry name" value="PCRA, domain 4"/>
    <property type="match status" value="1"/>
</dbReference>
<comment type="similarity">
    <text evidence="1 11">Belongs to the helicase family. UvrD subfamily.</text>
</comment>
<evidence type="ECO:0000313" key="16">
    <source>
        <dbReference type="Proteomes" id="UP000316181"/>
    </source>
</evidence>
<keyword evidence="5 10" id="KW-0067">ATP-binding</keyword>
<dbReference type="CDD" id="cd17932">
    <property type="entry name" value="DEXQc_UvrD"/>
    <property type="match status" value="1"/>
</dbReference>
<dbReference type="InterPro" id="IPR014016">
    <property type="entry name" value="UvrD-like_ATP-bd"/>
</dbReference>
<evidence type="ECO:0000256" key="12">
    <source>
        <dbReference type="SAM" id="MobiDB-lite"/>
    </source>
</evidence>
<sequence length="842" mass="92958">MASLFDSLTSKLARSRAESAGTSVLPSLAMPVDQQEPAPEYDEGPAHDYDALGDPYAAQDAQWEAQRAREAEQRAAGLLRGLNPQQREAVEYAGPALLIIAGAGSGKTRVLTHRIAYLLATGRARPGQILAITFTNKAAAEMRERVADLVGPEARRMWVATFHSACVRILRAEHDHVGLKSTFSIYDSADSQRLLTLIARDLDLDVKKFPAKVLARKISDLKNDLVPPKQFTEAAGGAGTADFDRTLAQVYERYQARLRGANAVDFDDIIGLTVQLLQRNPIVAEHYRRRFRHILVDEYQDTNHAQYVLIRELVGTGDNPDVPPGELTVVGDSDQSIYAFRGATIRNIEEFEQDYPAAHTILLEQNYRSTQTILSAANAVIARNSARRPKKLWTDSGQGDKIIADVAEDEYGEARFVADEIDELADSGTFRYSDIAVFYRANAQSRALEDQFIKVGLPYRVVGGTRFYDRKEIKDVVAYLRVIANPDDDISLRRILNVPKRGIGDRSEAVIAQFAARESISFGTALRRVGEIPGMTSRTIKPAGAFVEFLDDAAAFGAGHGVDELVERILDKSGYLAELRASDNPQDYTRVENLAEFHSVAVEFVTDYPDADLVDFLERISLVADADQIPGDQGMVTLMTLHTAKGLEFPVVFLTGMEDGTFPHSRSMGDDTELAEERRLAYVGITRARRRLYLTRAGMRSAWGQPSEFPASRFFDEIPTDLIEWRRRESPTMSIRQTGWGSYGSRRTQSDDDFAPAIGSGNAKSTFARSGEAEGRASSMSVDRIETPSISLRVGDKITHDKFGLGTVVGLEGSGRNAVARVDFGTGDPKRLLLRMAPITKL</sequence>
<dbReference type="Pfam" id="PF13361">
    <property type="entry name" value="UvrD_C"/>
    <property type="match status" value="2"/>
</dbReference>
<evidence type="ECO:0000256" key="10">
    <source>
        <dbReference type="PROSITE-ProRule" id="PRU00560"/>
    </source>
</evidence>
<evidence type="ECO:0000256" key="9">
    <source>
        <dbReference type="ARBA" id="ARBA00048988"/>
    </source>
</evidence>
<dbReference type="InterPro" id="IPR013986">
    <property type="entry name" value="DExx_box_DNA_helicase_dom_sf"/>
</dbReference>
<dbReference type="FunFam" id="1.10.486.10:FF:000003">
    <property type="entry name" value="ATP-dependent DNA helicase"/>
    <property type="match status" value="1"/>
</dbReference>
<dbReference type="SUPFAM" id="SSF52540">
    <property type="entry name" value="P-loop containing nucleoside triphosphate hydrolases"/>
    <property type="match status" value="1"/>
</dbReference>
<dbReference type="GO" id="GO:0033202">
    <property type="term" value="C:DNA helicase complex"/>
    <property type="evidence" value="ECO:0007669"/>
    <property type="project" value="TreeGrafter"/>
</dbReference>
<feature type="binding site" evidence="10">
    <location>
        <begin position="101"/>
        <end position="108"/>
    </location>
    <ligand>
        <name>ATP</name>
        <dbReference type="ChEBI" id="CHEBI:30616"/>
    </ligand>
</feature>
<evidence type="ECO:0000256" key="4">
    <source>
        <dbReference type="ARBA" id="ARBA00022806"/>
    </source>
</evidence>
<keyword evidence="3 10" id="KW-0378">Hydrolase</keyword>
<dbReference type="PROSITE" id="PS51217">
    <property type="entry name" value="UVRD_HELICASE_CTER"/>
    <property type="match status" value="1"/>
</dbReference>
<name>A0A542SRA7_9MICO</name>
<dbReference type="GO" id="GO:0003677">
    <property type="term" value="F:DNA binding"/>
    <property type="evidence" value="ECO:0007669"/>
    <property type="project" value="UniProtKB-KW"/>
</dbReference>
<dbReference type="GO" id="GO:0005829">
    <property type="term" value="C:cytosol"/>
    <property type="evidence" value="ECO:0007669"/>
    <property type="project" value="TreeGrafter"/>
</dbReference>
<dbReference type="Pfam" id="PF21196">
    <property type="entry name" value="PcrA_UvrD_tudor"/>
    <property type="match status" value="1"/>
</dbReference>
<evidence type="ECO:0000256" key="1">
    <source>
        <dbReference type="ARBA" id="ARBA00009922"/>
    </source>
</evidence>
<comment type="catalytic activity">
    <reaction evidence="9 11">
        <text>ATP + H2O = ADP + phosphate + H(+)</text>
        <dbReference type="Rhea" id="RHEA:13065"/>
        <dbReference type="ChEBI" id="CHEBI:15377"/>
        <dbReference type="ChEBI" id="CHEBI:15378"/>
        <dbReference type="ChEBI" id="CHEBI:30616"/>
        <dbReference type="ChEBI" id="CHEBI:43474"/>
        <dbReference type="ChEBI" id="CHEBI:456216"/>
        <dbReference type="EC" id="5.6.2.4"/>
    </reaction>
</comment>
<reference evidence="15 16" key="1">
    <citation type="submission" date="2019-06" db="EMBL/GenBank/DDBJ databases">
        <title>Sequencing the genomes of 1000 actinobacteria strains.</title>
        <authorList>
            <person name="Klenk H.-P."/>
        </authorList>
    </citation>
    <scope>NUCLEOTIDE SEQUENCE [LARGE SCALE GENOMIC DNA]</scope>
    <source>
        <strain evidence="15 16">DSM 10596</strain>
    </source>
</reference>
<dbReference type="Gene3D" id="1.10.10.160">
    <property type="match status" value="1"/>
</dbReference>
<keyword evidence="2 10" id="KW-0547">Nucleotide-binding</keyword>
<organism evidence="15 16">
    <name type="scientific">Rarobacter incanus</name>
    <dbReference type="NCBI Taxonomy" id="153494"/>
    <lineage>
        <taxon>Bacteria</taxon>
        <taxon>Bacillati</taxon>
        <taxon>Actinomycetota</taxon>
        <taxon>Actinomycetes</taxon>
        <taxon>Micrococcales</taxon>
        <taxon>Rarobacteraceae</taxon>
        <taxon>Rarobacter</taxon>
    </lineage>
</organism>
<evidence type="ECO:0000256" key="7">
    <source>
        <dbReference type="ARBA" id="ARBA00023235"/>
    </source>
</evidence>
<gene>
    <name evidence="15" type="ORF">FB389_1850</name>
</gene>
<evidence type="ECO:0000256" key="5">
    <source>
        <dbReference type="ARBA" id="ARBA00022840"/>
    </source>
</evidence>
<feature type="domain" description="UvrD-like helicase ATP-binding" evidence="13">
    <location>
        <begin position="80"/>
        <end position="370"/>
    </location>
</feature>
<dbReference type="GO" id="GO:0000725">
    <property type="term" value="P:recombinational repair"/>
    <property type="evidence" value="ECO:0007669"/>
    <property type="project" value="TreeGrafter"/>
</dbReference>
<dbReference type="InterPro" id="IPR000212">
    <property type="entry name" value="DNA_helicase_UvrD/REP"/>
</dbReference>
<evidence type="ECO:0000256" key="8">
    <source>
        <dbReference type="ARBA" id="ARBA00034617"/>
    </source>
</evidence>
<dbReference type="GO" id="GO:0009314">
    <property type="term" value="P:response to radiation"/>
    <property type="evidence" value="ECO:0007669"/>
    <property type="project" value="UniProtKB-ARBA"/>
</dbReference>
<dbReference type="GO" id="GO:0005524">
    <property type="term" value="F:ATP binding"/>
    <property type="evidence" value="ECO:0007669"/>
    <property type="project" value="UniProtKB-UniRule"/>
</dbReference>
<dbReference type="FunFam" id="1.10.10.160:FF:000001">
    <property type="entry name" value="ATP-dependent DNA helicase"/>
    <property type="match status" value="1"/>
</dbReference>
<feature type="domain" description="UvrD-like helicase C-terminal" evidence="14">
    <location>
        <begin position="371"/>
        <end position="646"/>
    </location>
</feature>
<dbReference type="AlphaFoldDB" id="A0A542SRA7"/>
<dbReference type="GO" id="GO:0006260">
    <property type="term" value="P:DNA replication"/>
    <property type="evidence" value="ECO:0007669"/>
    <property type="project" value="InterPro"/>
</dbReference>
<dbReference type="PANTHER" id="PTHR11070:SF2">
    <property type="entry name" value="ATP-DEPENDENT DNA HELICASE SRS2"/>
    <property type="match status" value="1"/>
</dbReference>
<dbReference type="InterPro" id="IPR027417">
    <property type="entry name" value="P-loop_NTPase"/>
</dbReference>
<feature type="region of interest" description="Disordered" evidence="12">
    <location>
        <begin position="16"/>
        <end position="48"/>
    </location>
</feature>
<feature type="region of interest" description="Disordered" evidence="12">
    <location>
        <begin position="736"/>
        <end position="782"/>
    </location>
</feature>
<dbReference type="EC" id="5.6.2.4" evidence="11"/>
<dbReference type="PROSITE" id="PS51198">
    <property type="entry name" value="UVRD_HELICASE_ATP_BIND"/>
    <property type="match status" value="1"/>
</dbReference>